<dbReference type="FunFam" id="3.30.300.130:FF:000003">
    <property type="entry name" value="NifU-like protein 3, chloroplastic"/>
    <property type="match status" value="1"/>
</dbReference>
<dbReference type="Proteomes" id="UP001301350">
    <property type="component" value="Unassembled WGS sequence"/>
</dbReference>
<dbReference type="GO" id="GO:0009536">
    <property type="term" value="C:plastid"/>
    <property type="evidence" value="ECO:0007669"/>
    <property type="project" value="UniProtKB-ARBA"/>
</dbReference>
<dbReference type="PANTHER" id="PTHR11178:SF25">
    <property type="entry name" value="NIFU-LIKE PROTEIN 3, CHLOROPLASTIC"/>
    <property type="match status" value="1"/>
</dbReference>
<accession>A0AAV9IT44</accession>
<dbReference type="SUPFAM" id="SSF117916">
    <property type="entry name" value="Fe-S cluster assembly (FSCA) domain-like"/>
    <property type="match status" value="2"/>
</dbReference>
<dbReference type="InterPro" id="IPR034904">
    <property type="entry name" value="FSCA_dom_sf"/>
</dbReference>
<dbReference type="AlphaFoldDB" id="A0AAV9IT44"/>
<dbReference type="GO" id="GO:0005506">
    <property type="term" value="F:iron ion binding"/>
    <property type="evidence" value="ECO:0007669"/>
    <property type="project" value="InterPro"/>
</dbReference>
<evidence type="ECO:0000313" key="3">
    <source>
        <dbReference type="EMBL" id="KAK4535270.1"/>
    </source>
</evidence>
<sequence length="213" mass="23083">MAFIVTPRFTRSGPHSSRVRAARAASAPLPFYPGVSRRTRFPARLRACQDAPPAASVLPLTRDAVETVLDELRPYLIADGGNVSIVDIDGATVRLRLEGACGSCPSSTMTMKMGIERRLMERIPEIAAVTAEEESGEPLTAEGVEMVLDQVRPFLKIAGGSIQMDTLENVDGIQPRLVLRMGGGGSVIQSVKGEISSRLRKRFPRLAYVEFTS</sequence>
<dbReference type="GO" id="GO:0005198">
    <property type="term" value="F:structural molecule activity"/>
    <property type="evidence" value="ECO:0007669"/>
    <property type="project" value="UniProtKB-ARBA"/>
</dbReference>
<comment type="similarity">
    <text evidence="1">Belongs to the NifU family.</text>
</comment>
<gene>
    <name evidence="3" type="ORF">CDCA_CDCA04G1295</name>
</gene>
<dbReference type="EMBL" id="JANCYW010000004">
    <property type="protein sequence ID" value="KAK4535270.1"/>
    <property type="molecule type" value="Genomic_DNA"/>
</dbReference>
<keyword evidence="4" id="KW-1185">Reference proteome</keyword>
<evidence type="ECO:0000259" key="2">
    <source>
        <dbReference type="Pfam" id="PF01106"/>
    </source>
</evidence>
<comment type="caution">
    <text evidence="3">The sequence shown here is derived from an EMBL/GenBank/DDBJ whole genome shotgun (WGS) entry which is preliminary data.</text>
</comment>
<proteinExistence type="inferred from homology"/>
<protein>
    <recommendedName>
        <fullName evidence="2">NIF system FeS cluster assembly NifU C-terminal domain-containing protein</fullName>
    </recommendedName>
</protein>
<evidence type="ECO:0000256" key="1">
    <source>
        <dbReference type="ARBA" id="ARBA00006420"/>
    </source>
</evidence>
<feature type="domain" description="NIF system FeS cluster assembly NifU C-terminal" evidence="2">
    <location>
        <begin position="65"/>
        <end position="129"/>
    </location>
</feature>
<evidence type="ECO:0000313" key="4">
    <source>
        <dbReference type="Proteomes" id="UP001301350"/>
    </source>
</evidence>
<dbReference type="GO" id="GO:0016226">
    <property type="term" value="P:iron-sulfur cluster assembly"/>
    <property type="evidence" value="ECO:0007669"/>
    <property type="project" value="InterPro"/>
</dbReference>
<name>A0AAV9IT44_CYACA</name>
<dbReference type="GO" id="GO:0005739">
    <property type="term" value="C:mitochondrion"/>
    <property type="evidence" value="ECO:0007669"/>
    <property type="project" value="TreeGrafter"/>
</dbReference>
<dbReference type="Pfam" id="PF01106">
    <property type="entry name" value="NifU"/>
    <property type="match status" value="1"/>
</dbReference>
<dbReference type="PANTHER" id="PTHR11178">
    <property type="entry name" value="IRON-SULFUR CLUSTER SCAFFOLD PROTEIN NFU-RELATED"/>
    <property type="match status" value="1"/>
</dbReference>
<organism evidence="3 4">
    <name type="scientific">Cyanidium caldarium</name>
    <name type="common">Red alga</name>
    <dbReference type="NCBI Taxonomy" id="2771"/>
    <lineage>
        <taxon>Eukaryota</taxon>
        <taxon>Rhodophyta</taxon>
        <taxon>Bangiophyceae</taxon>
        <taxon>Cyanidiales</taxon>
        <taxon>Cyanidiaceae</taxon>
        <taxon>Cyanidium</taxon>
    </lineage>
</organism>
<dbReference type="InterPro" id="IPR001075">
    <property type="entry name" value="NIF_FeS_clus_asmbl_NifU_C"/>
</dbReference>
<reference evidence="3 4" key="1">
    <citation type="submission" date="2022-07" db="EMBL/GenBank/DDBJ databases">
        <title>Genome-wide signatures of adaptation to extreme environments.</title>
        <authorList>
            <person name="Cho C.H."/>
            <person name="Yoon H.S."/>
        </authorList>
    </citation>
    <scope>NUCLEOTIDE SEQUENCE [LARGE SCALE GENOMIC DNA]</scope>
    <source>
        <strain evidence="3 4">DBV 063 E5</strain>
    </source>
</reference>
<dbReference type="Gene3D" id="3.30.300.130">
    <property type="entry name" value="Fe-S cluster assembly (FSCA)"/>
    <property type="match status" value="2"/>
</dbReference>
<dbReference type="GO" id="GO:0051536">
    <property type="term" value="F:iron-sulfur cluster binding"/>
    <property type="evidence" value="ECO:0007669"/>
    <property type="project" value="InterPro"/>
</dbReference>